<dbReference type="SMART" id="SM00028">
    <property type="entry name" value="TPR"/>
    <property type="match status" value="3"/>
</dbReference>
<dbReference type="InterPro" id="IPR024983">
    <property type="entry name" value="CHAT_dom"/>
</dbReference>
<dbReference type="Proteomes" id="UP000248688">
    <property type="component" value="Chromosome"/>
</dbReference>
<dbReference type="Gene3D" id="1.25.40.10">
    <property type="entry name" value="Tetratricopeptide repeat domain"/>
    <property type="match status" value="1"/>
</dbReference>
<evidence type="ECO:0000313" key="6">
    <source>
        <dbReference type="Proteomes" id="UP000248688"/>
    </source>
</evidence>
<keyword evidence="1" id="KW-0802">TPR repeat</keyword>
<feature type="chain" id="PRO_5016277175" description="CHAT domain-containing protein" evidence="3">
    <location>
        <begin position="26"/>
        <end position="1000"/>
    </location>
</feature>
<reference evidence="5 6" key="1">
    <citation type="submission" date="2018-06" db="EMBL/GenBank/DDBJ databases">
        <title>Echinicola strongylocentroti sp. nov., isolated from a sea urchin Strongylocentrotus intermedius.</title>
        <authorList>
            <person name="Bae S.S."/>
        </authorList>
    </citation>
    <scope>NUCLEOTIDE SEQUENCE [LARGE SCALE GENOMIC DNA]</scope>
    <source>
        <strain evidence="5 6">MEBiC08714</strain>
    </source>
</reference>
<dbReference type="InterPro" id="IPR019734">
    <property type="entry name" value="TPR_rpt"/>
</dbReference>
<name>A0A2Z4IHL0_9BACT</name>
<feature type="signal peptide" evidence="3">
    <location>
        <begin position="1"/>
        <end position="25"/>
    </location>
</feature>
<feature type="domain" description="CHAT" evidence="4">
    <location>
        <begin position="676"/>
        <end position="956"/>
    </location>
</feature>
<feature type="transmembrane region" description="Helical" evidence="2">
    <location>
        <begin position="969"/>
        <end position="990"/>
    </location>
</feature>
<organism evidence="5 6">
    <name type="scientific">Echinicola strongylocentroti</name>
    <dbReference type="NCBI Taxonomy" id="1795355"/>
    <lineage>
        <taxon>Bacteria</taxon>
        <taxon>Pseudomonadati</taxon>
        <taxon>Bacteroidota</taxon>
        <taxon>Cytophagia</taxon>
        <taxon>Cytophagales</taxon>
        <taxon>Cyclobacteriaceae</taxon>
        <taxon>Echinicola</taxon>
    </lineage>
</organism>
<dbReference type="Pfam" id="PF13181">
    <property type="entry name" value="TPR_8"/>
    <property type="match status" value="2"/>
</dbReference>
<keyword evidence="2" id="KW-1133">Transmembrane helix</keyword>
<dbReference type="AlphaFoldDB" id="A0A2Z4IHL0"/>
<dbReference type="InterPro" id="IPR011990">
    <property type="entry name" value="TPR-like_helical_dom_sf"/>
</dbReference>
<evidence type="ECO:0000256" key="3">
    <source>
        <dbReference type="SAM" id="SignalP"/>
    </source>
</evidence>
<feature type="repeat" description="TPR" evidence="1">
    <location>
        <begin position="118"/>
        <end position="151"/>
    </location>
</feature>
<gene>
    <name evidence="5" type="ORF">DN752_08615</name>
</gene>
<dbReference type="PROSITE" id="PS50005">
    <property type="entry name" value="TPR"/>
    <property type="match status" value="1"/>
</dbReference>
<accession>A0A2Z4IHL0</accession>
<keyword evidence="2" id="KW-0472">Membrane</keyword>
<dbReference type="SUPFAM" id="SSF48452">
    <property type="entry name" value="TPR-like"/>
    <property type="match status" value="2"/>
</dbReference>
<keyword evidence="2" id="KW-0812">Transmembrane</keyword>
<evidence type="ECO:0000313" key="5">
    <source>
        <dbReference type="EMBL" id="AWW30180.1"/>
    </source>
</evidence>
<evidence type="ECO:0000256" key="1">
    <source>
        <dbReference type="PROSITE-ProRule" id="PRU00339"/>
    </source>
</evidence>
<evidence type="ECO:0000256" key="2">
    <source>
        <dbReference type="SAM" id="Phobius"/>
    </source>
</evidence>
<proteinExistence type="predicted"/>
<dbReference type="Pfam" id="PF12770">
    <property type="entry name" value="CHAT"/>
    <property type="match status" value="1"/>
</dbReference>
<dbReference type="OrthoDB" id="9771112at2"/>
<protein>
    <recommendedName>
        <fullName evidence="4">CHAT domain-containing protein</fullName>
    </recommendedName>
</protein>
<sequence>MLLSCKNLYPLMLLLCVPIYGEAGAQETDELQYNQITLSDTSNTVDSYKSEISDRIDSLQSYYTKEHPRYDSLLFSIYDGYKQQYVDLEYQNDTKKALQIALACEAIFIGELEDKEQADLIYNIAHIYDKNEQYLKALNYYRRSIERYEAIHDVERLDLRNDLALAYNNIGVIHAHTGFFTKRKECYLKAKALWESMDEVDKSNLISLYGNLLGLYAKYGDREASEELITMINDKFDQWMAEDSFGKGRKELQAEHPPQIYQVQKHRLNLQYLGFTNDRTSGLAHWDSLRTYFNSMSLKDQQRYSEYLLNGFYRVATLMVDQDNVSERAEERKFIDLGMKESNRLGDRYYEMIFHTRLVTFYEYATEDFANALIHLDSALQIGKEMDIREFNLLNIYLKRGDILQKLGRFEEAEEMAYHGFSLLLGEPVSDLFTIQREDFAQRNDIYYVDALREVAKIYKNQFRKGGNTAHAQLAYHFYTIAADLFHVYYQKGVYNPWLDMTNKDITEGVLSMHLALGITDHDKLVNTLERNMSQHLWKEFEAKYQQFLSVPDSLLIKNNMLKASLARAKNDTIVLAEELERLDRELLANEAAISSYDKKYFSFFSGQLDINELRTRLSGEQAIIRYIATDKKLFAIVVNSSNVSVVEIGEKKPVFELVESYHDQVQSIRDQAVGLSRELYDRLIRPLGLNEQTIRHLVIVPQSNLNLLAFESLENSKTGRLMVEDYELSYAYSLKLWELQQNAGAYSSHKNSIAAFVPEYPKSYLAAMEEDHVTRGRLTYLEGALSEAQYIVDKLGGDVFHKDAANKNRFIASIGHYQIYHFATHAMVDHTNYEKSGIYFQDGETLSYSELYQMRFPAEMVVLSACNTGIGELHEGEGLMSLSRALTYAGVRTSVYSLWQVPDEETSILMKSFYKYLVEGYGKEEALAMAKRTFLDDFPMKRHPFYWAGFVLNGNLEALSLEDRSGKFWKWGGYLIILLLLLGVIVYTYRKKKGTRTGN</sequence>
<dbReference type="KEGG" id="est:DN752_08615"/>
<keyword evidence="6" id="KW-1185">Reference proteome</keyword>
<dbReference type="PANTHER" id="PTHR10098">
    <property type="entry name" value="RAPSYN-RELATED"/>
    <property type="match status" value="1"/>
</dbReference>
<dbReference type="EMBL" id="CP030041">
    <property type="protein sequence ID" value="AWW30180.1"/>
    <property type="molecule type" value="Genomic_DNA"/>
</dbReference>
<evidence type="ECO:0000259" key="4">
    <source>
        <dbReference type="Pfam" id="PF12770"/>
    </source>
</evidence>
<keyword evidence="3" id="KW-0732">Signal</keyword>